<organism evidence="7 8">
    <name type="scientific">Maudiozyma humilis</name>
    <name type="common">Sour dough yeast</name>
    <name type="synonym">Kazachstania humilis</name>
    <dbReference type="NCBI Taxonomy" id="51915"/>
    <lineage>
        <taxon>Eukaryota</taxon>
        <taxon>Fungi</taxon>
        <taxon>Dikarya</taxon>
        <taxon>Ascomycota</taxon>
        <taxon>Saccharomycotina</taxon>
        <taxon>Saccharomycetes</taxon>
        <taxon>Saccharomycetales</taxon>
        <taxon>Saccharomycetaceae</taxon>
        <taxon>Maudiozyma</taxon>
    </lineage>
</organism>
<evidence type="ECO:0000256" key="5">
    <source>
        <dbReference type="ARBA" id="ARBA00023274"/>
    </source>
</evidence>
<dbReference type="InterPro" id="IPR018305">
    <property type="entry name" value="Ribosomal_m50"/>
</dbReference>
<protein>
    <recommendedName>
        <fullName evidence="6">Large ribosomal subunit protein mL50</fullName>
    </recommendedName>
</protein>
<evidence type="ECO:0000256" key="6">
    <source>
        <dbReference type="ARBA" id="ARBA00035183"/>
    </source>
</evidence>
<sequence length="257" mass="29116">MSSSRIIMKSGLRVSQLASRQSQLSPGRYIHTTAVSNDMFSWLRNRKNKAPVKSTKDVISDIEAGKDLSKNNENVTTLELIPENFIGKFDKTKNVIPLDTVPYNKWMSSNKVATEEELNTILLQAYNETFGTNVASVTDESLNETFKDITQKFKFAKELQAKSGYLLSDYQFTVLLSPISFHKYYLREFVSGKASRYKESEPNAIHLTPESFNAPNIRVVEDIPAKAVRSKFRRIVKEVDTIESTITKNAIESAKET</sequence>
<evidence type="ECO:0000313" key="8">
    <source>
        <dbReference type="Proteomes" id="UP001377567"/>
    </source>
</evidence>
<comment type="similarity">
    <text evidence="2">Belongs to the mitochondrion-specific ribosomal protein mL50 family.</text>
</comment>
<dbReference type="GO" id="GO:1990904">
    <property type="term" value="C:ribonucleoprotein complex"/>
    <property type="evidence" value="ECO:0007669"/>
    <property type="project" value="UniProtKB-KW"/>
</dbReference>
<dbReference type="GO" id="GO:0005739">
    <property type="term" value="C:mitochondrion"/>
    <property type="evidence" value="ECO:0007669"/>
    <property type="project" value="UniProtKB-SubCell"/>
</dbReference>
<comment type="subcellular location">
    <subcellularLocation>
        <location evidence="1">Mitochondrion</location>
    </subcellularLocation>
</comment>
<gene>
    <name evidence="7" type="ORF">DAKH74_002010</name>
</gene>
<dbReference type="Proteomes" id="UP001377567">
    <property type="component" value="Unassembled WGS sequence"/>
</dbReference>
<keyword evidence="4" id="KW-0496">Mitochondrion</keyword>
<reference evidence="7 8" key="1">
    <citation type="journal article" date="2023" name="Elife">
        <title>Identification of key yeast species and microbe-microbe interactions impacting larval growth of Drosophila in the wild.</title>
        <authorList>
            <person name="Mure A."/>
            <person name="Sugiura Y."/>
            <person name="Maeda R."/>
            <person name="Honda K."/>
            <person name="Sakurai N."/>
            <person name="Takahashi Y."/>
            <person name="Watada M."/>
            <person name="Katoh T."/>
            <person name="Gotoh A."/>
            <person name="Gotoh Y."/>
            <person name="Taniguchi I."/>
            <person name="Nakamura K."/>
            <person name="Hayashi T."/>
            <person name="Katayama T."/>
            <person name="Uemura T."/>
            <person name="Hattori Y."/>
        </authorList>
    </citation>
    <scope>NUCLEOTIDE SEQUENCE [LARGE SCALE GENOMIC DNA]</scope>
    <source>
        <strain evidence="7 8">KH-74</strain>
    </source>
</reference>
<accession>A0AAV5RQ91</accession>
<keyword evidence="5" id="KW-0687">Ribonucleoprotein</keyword>
<dbReference type="Pfam" id="PF10501">
    <property type="entry name" value="Ribosomal_L50"/>
    <property type="match status" value="1"/>
</dbReference>
<evidence type="ECO:0000313" key="7">
    <source>
        <dbReference type="EMBL" id="GMM53585.1"/>
    </source>
</evidence>
<dbReference type="EMBL" id="BTGD01000001">
    <property type="protein sequence ID" value="GMM53585.1"/>
    <property type="molecule type" value="Genomic_DNA"/>
</dbReference>
<evidence type="ECO:0000256" key="4">
    <source>
        <dbReference type="ARBA" id="ARBA00023128"/>
    </source>
</evidence>
<evidence type="ECO:0000256" key="2">
    <source>
        <dbReference type="ARBA" id="ARBA00008860"/>
    </source>
</evidence>
<dbReference type="AlphaFoldDB" id="A0AAV5RQ91"/>
<proteinExistence type="inferred from homology"/>
<dbReference type="Gene3D" id="1.10.1200.10">
    <property type="entry name" value="ACP-like"/>
    <property type="match status" value="1"/>
</dbReference>
<dbReference type="InterPro" id="IPR036736">
    <property type="entry name" value="ACP-like_sf"/>
</dbReference>
<keyword evidence="3 7" id="KW-0689">Ribosomal protein</keyword>
<evidence type="ECO:0000256" key="1">
    <source>
        <dbReference type="ARBA" id="ARBA00004173"/>
    </source>
</evidence>
<name>A0AAV5RQ91_MAUHU</name>
<comment type="caution">
    <text evidence="7">The sequence shown here is derived from an EMBL/GenBank/DDBJ whole genome shotgun (WGS) entry which is preliminary data.</text>
</comment>
<dbReference type="GO" id="GO:0005840">
    <property type="term" value="C:ribosome"/>
    <property type="evidence" value="ECO:0007669"/>
    <property type="project" value="UniProtKB-KW"/>
</dbReference>
<evidence type="ECO:0000256" key="3">
    <source>
        <dbReference type="ARBA" id="ARBA00022980"/>
    </source>
</evidence>
<keyword evidence="8" id="KW-1185">Reference proteome</keyword>